<sequence length="248" mass="26022">MSVEERLNQIVEKEGAVHLTLIDPDSQSPEMAGKIAKEAYLGGTDAVMVGGSTGATGSTVEQTVQAIKSACDLPVILFPGNAAGLAPGADAVFFMSLLNSRDVNYITTNQAIGAPIVYKHNIEPISMAYIVIEPGGAAGWVGDARLIPRNKPKLAVAYSLAAKYLGMHYIYLEAGSGADKPVPVEMIRAVKKVVGKSTKVIVGGGIRDGNTAKERVEAGADMIVTGTIVEQVDDVRSKIEELVKAVKS</sequence>
<dbReference type="Pfam" id="PF01884">
    <property type="entry name" value="PcrB"/>
    <property type="match status" value="1"/>
</dbReference>
<protein>
    <recommendedName>
        <fullName evidence="9">Geranylgeranylglyceryl phosphate synthase</fullName>
        <shortName evidence="9">GGGP synthase</shortName>
        <shortName evidence="9">GGGPS</shortName>
        <ecNumber evidence="9">2.5.1.41</ecNumber>
    </recommendedName>
    <alternativeName>
        <fullName evidence="9">(S)-3-O-geranylgeranylglyceryl phosphate synthase</fullName>
    </alternativeName>
    <alternativeName>
        <fullName evidence="9">Phosphoglycerol geranylgeranyltransferase</fullName>
    </alternativeName>
</protein>
<feature type="binding site" evidence="9">
    <location>
        <begin position="171"/>
        <end position="177"/>
    </location>
    <ligand>
        <name>sn-glycerol 1-phosphate</name>
        <dbReference type="ChEBI" id="CHEBI:57685"/>
    </ligand>
</feature>
<dbReference type="Proteomes" id="UP000050360">
    <property type="component" value="Unassembled WGS sequence"/>
</dbReference>
<dbReference type="PATRIC" id="fig|1719120.3.peg.2184"/>
<accession>A0A0N8KQY6</accession>
<dbReference type="SUPFAM" id="SSF51395">
    <property type="entry name" value="FMN-linked oxidoreductases"/>
    <property type="match status" value="1"/>
</dbReference>
<dbReference type="InterPro" id="IPR038597">
    <property type="entry name" value="GGGP/HepGP_synthase_sf"/>
</dbReference>
<comment type="pathway">
    <text evidence="9">Membrane lipid metabolism; glycerophospholipid metabolism.</text>
</comment>
<dbReference type="EMBL" id="LKCM01000144">
    <property type="protein sequence ID" value="KPQ43442.1"/>
    <property type="molecule type" value="Genomic_DNA"/>
</dbReference>
<dbReference type="GO" id="GO:0000287">
    <property type="term" value="F:magnesium ion binding"/>
    <property type="evidence" value="ECO:0007669"/>
    <property type="project" value="UniProtKB-UniRule"/>
</dbReference>
<dbReference type="GO" id="GO:0046474">
    <property type="term" value="P:glycerophospholipid biosynthetic process"/>
    <property type="evidence" value="ECO:0007669"/>
    <property type="project" value="UniProtKB-UniRule"/>
</dbReference>
<evidence type="ECO:0000256" key="1">
    <source>
        <dbReference type="ARBA" id="ARBA00022516"/>
    </source>
</evidence>
<dbReference type="PANTHER" id="PTHR40029">
    <property type="match status" value="1"/>
</dbReference>
<evidence type="ECO:0000256" key="9">
    <source>
        <dbReference type="HAMAP-Rule" id="MF_00112"/>
    </source>
</evidence>
<dbReference type="EC" id="2.5.1.41" evidence="9"/>
<keyword evidence="4 9" id="KW-0460">Magnesium</keyword>
<evidence type="ECO:0000256" key="2">
    <source>
        <dbReference type="ARBA" id="ARBA00022679"/>
    </source>
</evidence>
<dbReference type="Gene3D" id="3.20.20.390">
    <property type="entry name" value="FMN-linked oxidoreductases"/>
    <property type="match status" value="1"/>
</dbReference>
<dbReference type="UniPathway" id="UPA00940"/>
<comment type="caution">
    <text evidence="9">Lacks conserved residue(s) required for the propagation of feature annotation.</text>
</comment>
<proteinExistence type="inferred from homology"/>
<reference evidence="10 11" key="1">
    <citation type="submission" date="2015-09" db="EMBL/GenBank/DDBJ databases">
        <title>A metagenomics-based metabolic model of nitrate-dependent anaerobic oxidation of methane by Methanoperedens-like archaea.</title>
        <authorList>
            <person name="Arshad A."/>
            <person name="Speth D.R."/>
            <person name="De Graaf R.M."/>
            <person name="Op Den Camp H.J."/>
            <person name="Jetten M.S."/>
            <person name="Welte C.U."/>
        </authorList>
    </citation>
    <scope>NUCLEOTIDE SEQUENCE [LARGE SCALE GENOMIC DNA]</scope>
</reference>
<dbReference type="InterPro" id="IPR010946">
    <property type="entry name" value="GGGP_synth"/>
</dbReference>
<comment type="function">
    <text evidence="9">Prenyltransferase that catalyzes the transfer of the geranylgeranyl moiety of geranylgeranyl diphosphate (GGPP) to the C3 hydroxyl of sn-glycerol-1-phosphate (G1P). This reaction is the first ether-bond-formation step in the biosynthesis of archaeal membrane lipids.</text>
</comment>
<feature type="binding site" evidence="9">
    <location>
        <position position="23"/>
    </location>
    <ligand>
        <name>Mg(2+)</name>
        <dbReference type="ChEBI" id="CHEBI:18420"/>
    </ligand>
</feature>
<dbReference type="PANTHER" id="PTHR40029:SF2">
    <property type="entry name" value="HEPTAPRENYLGLYCERYL PHOSPHATE SYNTHASE"/>
    <property type="match status" value="1"/>
</dbReference>
<comment type="cofactor">
    <cofactor evidence="9">
        <name>Mg(2+)</name>
        <dbReference type="ChEBI" id="CHEBI:18420"/>
    </cofactor>
</comment>
<keyword evidence="9" id="KW-0963">Cytoplasm</keyword>
<keyword evidence="1 9" id="KW-0444">Lipid biosynthesis</keyword>
<keyword evidence="7 9" id="KW-1208">Phospholipid metabolism</keyword>
<dbReference type="HAMAP" id="MF_00112">
    <property type="entry name" value="GGGP_HepGP_synthase"/>
    <property type="match status" value="1"/>
</dbReference>
<dbReference type="GO" id="GO:0120536">
    <property type="term" value="F:heptaprenylglyceryl phosphate synthase activity"/>
    <property type="evidence" value="ECO:0007669"/>
    <property type="project" value="UniProtKB-ARBA"/>
</dbReference>
<dbReference type="InterPro" id="IPR039074">
    <property type="entry name" value="GGGP/HepGP_synthase_I"/>
</dbReference>
<evidence type="ECO:0000313" key="10">
    <source>
        <dbReference type="EMBL" id="KPQ43442.1"/>
    </source>
</evidence>
<feature type="binding site" evidence="9">
    <location>
        <position position="52"/>
    </location>
    <ligand>
        <name>Mg(2+)</name>
        <dbReference type="ChEBI" id="CHEBI:18420"/>
    </ligand>
</feature>
<feature type="binding site" evidence="9">
    <location>
        <begin position="226"/>
        <end position="227"/>
    </location>
    <ligand>
        <name>sn-glycerol 1-phosphate</name>
        <dbReference type="ChEBI" id="CHEBI:57685"/>
    </ligand>
</feature>
<keyword evidence="3 9" id="KW-0479">Metal-binding</keyword>
<comment type="catalytic activity">
    <reaction evidence="8 9">
        <text>sn-glycerol 1-phosphate + (2E,6E,10E)-geranylgeranyl diphosphate = sn-3-O-(geranylgeranyl)glycerol 1-phosphate + diphosphate</text>
        <dbReference type="Rhea" id="RHEA:23404"/>
        <dbReference type="ChEBI" id="CHEBI:33019"/>
        <dbReference type="ChEBI" id="CHEBI:57677"/>
        <dbReference type="ChEBI" id="CHEBI:57685"/>
        <dbReference type="ChEBI" id="CHEBI:58756"/>
        <dbReference type="EC" id="2.5.1.41"/>
    </reaction>
</comment>
<comment type="caution">
    <text evidence="10">The sequence shown here is derived from an EMBL/GenBank/DDBJ whole genome shotgun (WGS) entry which is preliminary data.</text>
</comment>
<comment type="subcellular location">
    <subcellularLocation>
        <location evidence="9">Cytoplasm</location>
    </subcellularLocation>
</comment>
<organism evidence="10 11">
    <name type="scientific">Candidatus Methanoperedens nitratireducens</name>
    <dbReference type="NCBI Taxonomy" id="1392998"/>
    <lineage>
        <taxon>Archaea</taxon>
        <taxon>Methanobacteriati</taxon>
        <taxon>Methanobacteriota</taxon>
        <taxon>Stenosarchaea group</taxon>
        <taxon>Methanomicrobia</taxon>
        <taxon>Methanosarcinales</taxon>
        <taxon>ANME-2 cluster</taxon>
        <taxon>Candidatus Methanoperedentaceae</taxon>
        <taxon>Candidatus Methanoperedens</taxon>
    </lineage>
</organism>
<evidence type="ECO:0000256" key="5">
    <source>
        <dbReference type="ARBA" id="ARBA00023098"/>
    </source>
</evidence>
<keyword evidence="6 9" id="KW-0594">Phospholipid biosynthesis</keyword>
<gene>
    <name evidence="10" type="ORF">MPEBLZ_02001</name>
</gene>
<dbReference type="CDD" id="cd02812">
    <property type="entry name" value="PcrB_like"/>
    <property type="match status" value="1"/>
</dbReference>
<dbReference type="GO" id="GO:0047294">
    <property type="term" value="F:phosphoglycerol geranylgeranyltransferase activity"/>
    <property type="evidence" value="ECO:0007669"/>
    <property type="project" value="UniProtKB-UniRule"/>
</dbReference>
<dbReference type="GO" id="GO:0005737">
    <property type="term" value="C:cytoplasm"/>
    <property type="evidence" value="ECO:0007669"/>
    <property type="project" value="UniProtKB-SubCell"/>
</dbReference>
<evidence type="ECO:0000256" key="3">
    <source>
        <dbReference type="ARBA" id="ARBA00022723"/>
    </source>
</evidence>
<name>A0A0N8KQY6_9EURY</name>
<dbReference type="NCBIfam" id="TIGR01768">
    <property type="entry name" value="GGGP-family"/>
    <property type="match status" value="1"/>
</dbReference>
<dbReference type="NCBIfam" id="TIGR01769">
    <property type="entry name" value="GGGP"/>
    <property type="match status" value="1"/>
</dbReference>
<keyword evidence="5 9" id="KW-0443">Lipid metabolism</keyword>
<feature type="binding site" evidence="9">
    <location>
        <begin position="204"/>
        <end position="205"/>
    </location>
    <ligand>
        <name>sn-glycerol 1-phosphate</name>
        <dbReference type="ChEBI" id="CHEBI:57685"/>
    </ligand>
</feature>
<evidence type="ECO:0000313" key="11">
    <source>
        <dbReference type="Proteomes" id="UP000050360"/>
    </source>
</evidence>
<dbReference type="NCBIfam" id="NF003198">
    <property type="entry name" value="PRK04169.1-2"/>
    <property type="match status" value="1"/>
</dbReference>
<keyword evidence="2 9" id="KW-0808">Transferase</keyword>
<evidence type="ECO:0000256" key="7">
    <source>
        <dbReference type="ARBA" id="ARBA00023264"/>
    </source>
</evidence>
<dbReference type="AlphaFoldDB" id="A0A0N8KQY6"/>
<dbReference type="InterPro" id="IPR008205">
    <property type="entry name" value="GGGP_HepGP_synthase"/>
</dbReference>
<evidence type="ECO:0000256" key="6">
    <source>
        <dbReference type="ARBA" id="ARBA00023209"/>
    </source>
</evidence>
<evidence type="ECO:0000256" key="4">
    <source>
        <dbReference type="ARBA" id="ARBA00022842"/>
    </source>
</evidence>
<comment type="similarity">
    <text evidence="9">Belongs to the GGGP/HepGP synthase family. Group II subfamily.</text>
</comment>
<dbReference type="FunFam" id="3.20.20.390:FF:000001">
    <property type="entry name" value="Heptaprenylglyceryl phosphate synthase"/>
    <property type="match status" value="1"/>
</dbReference>
<evidence type="ECO:0000256" key="8">
    <source>
        <dbReference type="ARBA" id="ARBA00047288"/>
    </source>
</evidence>